<keyword evidence="2" id="KW-1185">Reference proteome</keyword>
<gene>
    <name evidence="1" type="ORF">LX66_4981</name>
</gene>
<proteinExistence type="predicted"/>
<protein>
    <submittedName>
        <fullName evidence="1">Uncharacterized protein</fullName>
    </submittedName>
</protein>
<reference evidence="1 2" key="1">
    <citation type="journal article" date="2013" name="Stand. Genomic Sci.">
        <title>Genomic Encyclopedia of Type Strains, Phase I: The one thousand microbial genomes (KMG-I) project.</title>
        <authorList>
            <person name="Kyrpides N.C."/>
            <person name="Woyke T."/>
            <person name="Eisen J.A."/>
            <person name="Garrity G."/>
            <person name="Lilburn T.G."/>
            <person name="Beck B.J."/>
            <person name="Whitman W.B."/>
            <person name="Hugenholtz P."/>
            <person name="Klenk H.P."/>
        </authorList>
    </citation>
    <scope>NUCLEOTIDE SEQUENCE [LARGE SCALE GENOMIC DNA]</scope>
    <source>
        <strain evidence="1 2">DSM 13484</strain>
    </source>
</reference>
<comment type="caution">
    <text evidence="1">The sequence shown here is derived from an EMBL/GenBank/DDBJ whole genome shotgun (WGS) entry which is preliminary data.</text>
</comment>
<dbReference type="AlphaFoldDB" id="A0A562SM41"/>
<dbReference type="EMBL" id="VLLG01000006">
    <property type="protein sequence ID" value="TWI82409.1"/>
    <property type="molecule type" value="Genomic_DNA"/>
</dbReference>
<dbReference type="RefSeq" id="WP_158642751.1">
    <property type="nucleotide sequence ID" value="NZ_BAAAFY010000006.1"/>
</dbReference>
<dbReference type="Proteomes" id="UP000316778">
    <property type="component" value="Unassembled WGS sequence"/>
</dbReference>
<evidence type="ECO:0000313" key="1">
    <source>
        <dbReference type="EMBL" id="TWI82409.1"/>
    </source>
</evidence>
<accession>A0A562SM41</accession>
<organism evidence="1 2">
    <name type="scientific">Chitinophaga japonensis</name>
    <name type="common">Flexibacter japonensis</name>
    <dbReference type="NCBI Taxonomy" id="104662"/>
    <lineage>
        <taxon>Bacteria</taxon>
        <taxon>Pseudomonadati</taxon>
        <taxon>Bacteroidota</taxon>
        <taxon>Chitinophagia</taxon>
        <taxon>Chitinophagales</taxon>
        <taxon>Chitinophagaceae</taxon>
        <taxon>Chitinophaga</taxon>
    </lineage>
</organism>
<name>A0A562SM41_CHIJA</name>
<sequence length="49" mass="5656">MNLEHLNVAELSSRELVETTGGKYWWQYGNLIADIFAVTPEAQRKLESF</sequence>
<evidence type="ECO:0000313" key="2">
    <source>
        <dbReference type="Proteomes" id="UP000316778"/>
    </source>
</evidence>